<evidence type="ECO:0000256" key="1">
    <source>
        <dbReference type="SAM" id="MobiDB-lite"/>
    </source>
</evidence>
<sequence length="95" mass="10574">MPRNDATGRWPPRRDKCCSRFLANPTAGHEPDTFRRPHNAFWTGHAAFAYSPDRPVLTPHRRSCHRPGSARGTGSAAGARRVSGRRSRTRPRSAA</sequence>
<dbReference type="AlphaFoldDB" id="A0A0G4IIT9"/>
<feature type="compositionally biased region" description="Low complexity" evidence="1">
    <location>
        <begin position="66"/>
        <end position="81"/>
    </location>
</feature>
<accession>A0A0G4IIT9</accession>
<organism evidence="2 3">
    <name type="scientific">Plasmodiophora brassicae</name>
    <name type="common">Clubroot disease agent</name>
    <dbReference type="NCBI Taxonomy" id="37360"/>
    <lineage>
        <taxon>Eukaryota</taxon>
        <taxon>Sar</taxon>
        <taxon>Rhizaria</taxon>
        <taxon>Endomyxa</taxon>
        <taxon>Phytomyxea</taxon>
        <taxon>Plasmodiophorida</taxon>
        <taxon>Plasmodiophoridae</taxon>
        <taxon>Plasmodiophora</taxon>
    </lineage>
</organism>
<feature type="compositionally biased region" description="Basic residues" evidence="1">
    <location>
        <begin position="82"/>
        <end position="95"/>
    </location>
</feature>
<protein>
    <submittedName>
        <fullName evidence="2">Uncharacterized protein</fullName>
    </submittedName>
</protein>
<evidence type="ECO:0000313" key="3">
    <source>
        <dbReference type="Proteomes" id="UP000039324"/>
    </source>
</evidence>
<gene>
    <name evidence="2" type="ORF">PBRA_009591</name>
</gene>
<keyword evidence="3" id="KW-1185">Reference proteome</keyword>
<proteinExistence type="predicted"/>
<dbReference type="Proteomes" id="UP000039324">
    <property type="component" value="Unassembled WGS sequence"/>
</dbReference>
<dbReference type="EMBL" id="CDSF01000005">
    <property type="protein sequence ID" value="CEO95059.1"/>
    <property type="molecule type" value="Genomic_DNA"/>
</dbReference>
<evidence type="ECO:0000313" key="2">
    <source>
        <dbReference type="EMBL" id="CEO95059.1"/>
    </source>
</evidence>
<reference evidence="2 3" key="1">
    <citation type="submission" date="2015-02" db="EMBL/GenBank/DDBJ databases">
        <authorList>
            <person name="Chooi Y.-H."/>
        </authorList>
    </citation>
    <scope>NUCLEOTIDE SEQUENCE [LARGE SCALE GENOMIC DNA]</scope>
    <source>
        <strain evidence="2">E3</strain>
    </source>
</reference>
<feature type="region of interest" description="Disordered" evidence="1">
    <location>
        <begin position="53"/>
        <end position="95"/>
    </location>
</feature>
<name>A0A0G4IIT9_PLABS</name>